<feature type="transmembrane region" description="Helical" evidence="2">
    <location>
        <begin position="21"/>
        <end position="39"/>
    </location>
</feature>
<accession>A0A9Q8WGM5</accession>
<dbReference type="RefSeq" id="XP_049143544.1">
    <property type="nucleotide sequence ID" value="XM_049286401.1"/>
</dbReference>
<feature type="transmembrane region" description="Helical" evidence="2">
    <location>
        <begin position="65"/>
        <end position="82"/>
    </location>
</feature>
<name>A0A9Q8WGM5_9PEZI</name>
<keyword evidence="4" id="KW-1185">Reference proteome</keyword>
<protein>
    <submittedName>
        <fullName evidence="3">Uncharacterized protein</fullName>
    </submittedName>
</protein>
<gene>
    <name evidence="3" type="ORF">CLUP02_07406</name>
</gene>
<evidence type="ECO:0000256" key="2">
    <source>
        <dbReference type="SAM" id="Phobius"/>
    </source>
</evidence>
<reference evidence="3" key="1">
    <citation type="journal article" date="2021" name="Mol. Plant Microbe Interact.">
        <title>Complete Genome Sequence of the Plant-Pathogenic Fungus Colletotrichum lupini.</title>
        <authorList>
            <person name="Baroncelli R."/>
            <person name="Pensec F."/>
            <person name="Da Lio D."/>
            <person name="Boufleur T."/>
            <person name="Vicente I."/>
            <person name="Sarrocco S."/>
            <person name="Picot A."/>
            <person name="Baraldi E."/>
            <person name="Sukno S."/>
            <person name="Thon M."/>
            <person name="Le Floch G."/>
        </authorList>
    </citation>
    <scope>NUCLEOTIDE SEQUENCE</scope>
    <source>
        <strain evidence="3">IMI 504893</strain>
    </source>
</reference>
<evidence type="ECO:0000256" key="1">
    <source>
        <dbReference type="SAM" id="MobiDB-lite"/>
    </source>
</evidence>
<feature type="region of interest" description="Disordered" evidence="1">
    <location>
        <begin position="207"/>
        <end position="261"/>
    </location>
</feature>
<sequence>MWGREQGRTEIRSARSGDGPRCLILTVSWVGTYLLPLSLSGKSSKTLHFFAHTHNLNHPGTNTPVYLGSSQSLALFLCYYTLKIQRRIRTNAGSQCPSLIAGVFSRLGAAPAGDSQSVNPSILEFRPIIDHLIITPLQTRPSIFPSRPALMVSWASRHLSTSKRIDQPFPSRPSRRAPSDASKPHIVYRSGHCRVFHVCPPFQAVASSQAHQGQADKGSQKNEQKSSEPSRAPTLGLAGNSVPQNTGRRGVGSLHTSADPQ</sequence>
<keyword evidence="2" id="KW-1133">Transmembrane helix</keyword>
<dbReference type="AlphaFoldDB" id="A0A9Q8WGM5"/>
<evidence type="ECO:0000313" key="4">
    <source>
        <dbReference type="Proteomes" id="UP000830671"/>
    </source>
</evidence>
<dbReference type="GeneID" id="73341411"/>
<dbReference type="Proteomes" id="UP000830671">
    <property type="component" value="Chromosome 4"/>
</dbReference>
<dbReference type="KEGG" id="clup:CLUP02_07406"/>
<feature type="compositionally biased region" description="Basic and acidic residues" evidence="1">
    <location>
        <begin position="218"/>
        <end position="228"/>
    </location>
</feature>
<feature type="region of interest" description="Disordered" evidence="1">
    <location>
        <begin position="162"/>
        <end position="183"/>
    </location>
</feature>
<organism evidence="3 4">
    <name type="scientific">Colletotrichum lupini</name>
    <dbReference type="NCBI Taxonomy" id="145971"/>
    <lineage>
        <taxon>Eukaryota</taxon>
        <taxon>Fungi</taxon>
        <taxon>Dikarya</taxon>
        <taxon>Ascomycota</taxon>
        <taxon>Pezizomycotina</taxon>
        <taxon>Sordariomycetes</taxon>
        <taxon>Hypocreomycetidae</taxon>
        <taxon>Glomerellales</taxon>
        <taxon>Glomerellaceae</taxon>
        <taxon>Colletotrichum</taxon>
        <taxon>Colletotrichum acutatum species complex</taxon>
    </lineage>
</organism>
<proteinExistence type="predicted"/>
<evidence type="ECO:0000313" key="3">
    <source>
        <dbReference type="EMBL" id="UQC81920.1"/>
    </source>
</evidence>
<keyword evidence="2" id="KW-0812">Transmembrane</keyword>
<dbReference type="EMBL" id="CP019476">
    <property type="protein sequence ID" value="UQC81920.1"/>
    <property type="molecule type" value="Genomic_DNA"/>
</dbReference>
<keyword evidence="2" id="KW-0472">Membrane</keyword>